<dbReference type="RefSeq" id="WP_248565193.1">
    <property type="nucleotide sequence ID" value="NZ_AP025698.1"/>
</dbReference>
<keyword evidence="1" id="KW-1133">Transmembrane helix</keyword>
<accession>A0ABN6PDT2</accession>
<dbReference type="EMBL" id="AP025698">
    <property type="protein sequence ID" value="BDH79375.1"/>
    <property type="molecule type" value="Genomic_DNA"/>
</dbReference>
<gene>
    <name evidence="2" type="ORF">MTTB_07540</name>
</gene>
<keyword evidence="3" id="KW-1185">Reference proteome</keyword>
<protein>
    <submittedName>
        <fullName evidence="2">Uncharacterized protein</fullName>
    </submittedName>
</protein>
<evidence type="ECO:0000313" key="3">
    <source>
        <dbReference type="Proteomes" id="UP000831817"/>
    </source>
</evidence>
<name>A0ABN6PDT2_9EURY</name>
<sequence>MNEEGFIFTIDSILMLIPVFIILATVASISLETPHEAPYYNAQDAMQLLILLGEKSTDTNLMTVAENISRGNINGAKAAAQNDLKPILDSFRMNYNLTYYNNNTGTYETLINRGTMPVDGGISSATRSYGGVTFRLYMW</sequence>
<keyword evidence="1" id="KW-0812">Transmembrane</keyword>
<organism evidence="2 3">
    <name type="scientific">Methanothermobacter tenebrarum</name>
    <dbReference type="NCBI Taxonomy" id="680118"/>
    <lineage>
        <taxon>Archaea</taxon>
        <taxon>Methanobacteriati</taxon>
        <taxon>Methanobacteriota</taxon>
        <taxon>Methanomada group</taxon>
        <taxon>Methanobacteria</taxon>
        <taxon>Methanobacteriales</taxon>
        <taxon>Methanobacteriaceae</taxon>
        <taxon>Methanothermobacter</taxon>
    </lineage>
</organism>
<evidence type="ECO:0000313" key="2">
    <source>
        <dbReference type="EMBL" id="BDH79375.1"/>
    </source>
</evidence>
<dbReference type="GeneID" id="71965273"/>
<reference evidence="2 3" key="1">
    <citation type="submission" date="2022-04" db="EMBL/GenBank/DDBJ databases">
        <title>Complete genome of Methanothermobacter tenebrarum strain RMAS.</title>
        <authorList>
            <person name="Nakamura K."/>
            <person name="Oshima K."/>
            <person name="Hattori M."/>
            <person name="Kamagata Y."/>
            <person name="Takamizawa K."/>
        </authorList>
    </citation>
    <scope>NUCLEOTIDE SEQUENCE [LARGE SCALE GENOMIC DNA]</scope>
    <source>
        <strain evidence="2 3">RMAS</strain>
    </source>
</reference>
<keyword evidence="1" id="KW-0472">Membrane</keyword>
<evidence type="ECO:0000256" key="1">
    <source>
        <dbReference type="SAM" id="Phobius"/>
    </source>
</evidence>
<proteinExistence type="predicted"/>
<feature type="transmembrane region" description="Helical" evidence="1">
    <location>
        <begin position="6"/>
        <end position="31"/>
    </location>
</feature>
<dbReference type="Proteomes" id="UP000831817">
    <property type="component" value="Chromosome"/>
</dbReference>